<evidence type="ECO:0000256" key="5">
    <source>
        <dbReference type="ARBA" id="ARBA00022807"/>
    </source>
</evidence>
<evidence type="ECO:0000313" key="8">
    <source>
        <dbReference type="EMBL" id="PIK56507.1"/>
    </source>
</evidence>
<evidence type="ECO:0000256" key="4">
    <source>
        <dbReference type="ARBA" id="ARBA00022801"/>
    </source>
</evidence>
<evidence type="ECO:0000313" key="9">
    <source>
        <dbReference type="Proteomes" id="UP000230750"/>
    </source>
</evidence>
<keyword evidence="9" id="KW-1185">Reference proteome</keyword>
<keyword evidence="3" id="KW-0833">Ubl conjugation pathway</keyword>
<gene>
    <name evidence="8" type="ORF">BSL78_06576</name>
</gene>
<feature type="domain" description="UFSP1/2/DUB catalytic" evidence="6">
    <location>
        <begin position="385"/>
        <end position="451"/>
    </location>
</feature>
<evidence type="ECO:0000256" key="2">
    <source>
        <dbReference type="ARBA" id="ARBA00022670"/>
    </source>
</evidence>
<name>A0A2G8L8B6_STIJA</name>
<dbReference type="Pfam" id="PF20908">
    <property type="entry name" value="UfSP2_N"/>
    <property type="match status" value="1"/>
</dbReference>
<organism evidence="8 9">
    <name type="scientific">Stichopus japonicus</name>
    <name type="common">Sea cucumber</name>
    <dbReference type="NCBI Taxonomy" id="307972"/>
    <lineage>
        <taxon>Eukaryota</taxon>
        <taxon>Metazoa</taxon>
        <taxon>Echinodermata</taxon>
        <taxon>Eleutherozoa</taxon>
        <taxon>Echinozoa</taxon>
        <taxon>Holothuroidea</taxon>
        <taxon>Aspidochirotacea</taxon>
        <taxon>Aspidochirotida</taxon>
        <taxon>Stichopodidae</taxon>
        <taxon>Apostichopus</taxon>
    </lineage>
</organism>
<evidence type="ECO:0000256" key="3">
    <source>
        <dbReference type="ARBA" id="ARBA00022786"/>
    </source>
</evidence>
<dbReference type="GO" id="GO:0005783">
    <property type="term" value="C:endoplasmic reticulum"/>
    <property type="evidence" value="ECO:0007669"/>
    <property type="project" value="TreeGrafter"/>
</dbReference>
<dbReference type="OrthoDB" id="417506at2759"/>
<dbReference type="InterPro" id="IPR049387">
    <property type="entry name" value="UFSP2-like_2nd"/>
</dbReference>
<protein>
    <submittedName>
        <fullName evidence="8">Putative ufm1-specific protease 2 isoform X1</fullName>
    </submittedName>
</protein>
<comment type="caution">
    <text evidence="8">The sequence shown here is derived from an EMBL/GenBank/DDBJ whole genome shotgun (WGS) entry which is preliminary data.</text>
</comment>
<keyword evidence="5" id="KW-0788">Thiol protease</keyword>
<keyword evidence="2 8" id="KW-0645">Protease</keyword>
<evidence type="ECO:0000259" key="6">
    <source>
        <dbReference type="Pfam" id="PF07910"/>
    </source>
</evidence>
<dbReference type="AlphaFoldDB" id="A0A2G8L8B6"/>
<proteinExistence type="inferred from homology"/>
<dbReference type="InterPro" id="IPR012462">
    <property type="entry name" value="UFSP1/2_DUB_cat"/>
</dbReference>
<dbReference type="EMBL" id="MRZV01000173">
    <property type="protein sequence ID" value="PIK56507.1"/>
    <property type="molecule type" value="Genomic_DNA"/>
</dbReference>
<dbReference type="GO" id="GO:0006508">
    <property type="term" value="P:proteolysis"/>
    <property type="evidence" value="ECO:0007669"/>
    <property type="project" value="UniProtKB-KW"/>
</dbReference>
<dbReference type="PANTHER" id="PTHR48153:SF2">
    <property type="entry name" value="UFM1-SPECIFIC PROTEASE 2"/>
    <property type="match status" value="1"/>
</dbReference>
<dbReference type="STRING" id="307972.A0A2G8L8B6"/>
<sequence length="489" mass="54492">MAAPYEIEVLDSCVEIFEKIKRLVETDNQTHHAVLISCGNTSSTENSVILDAVVLPRTIEGLSSVEEIWSHVQEGSTVHSILCVSPSTVTADFAKESVKNLSKTFIKHVKSFSILKERLKSGQVVYHLKETRLIFGFNDRGGTVTGASIRTVEDVLELTQEEEEEVRTKKKKGSKKRVQKEKVVDVTLLFKTGQHTKEVTSQYIVPTVQYETFDEKVKNVSIHLPLNTVVPQPSTSKATAIPECLRNAALKQVSAMERCLQDNFMTHGVRSLTPYLFKVPSHSHLISVVYPDGVSEDELGRIFTQGTYYQLIDLTLDDLINLSSHKTEGNPTSQTPMRAYPPQELVMGRFLLFRVPILTITTCKTNSMTTIGVCLPVPPDPLFLVQASGDKPANFVGTKQWIGSIEVSTVLNQLLDITSKILFISTGADLVSKGRELAHHFKTQGTPIMSGDEDIKVIQDKGWCAWQGPDFWDQTAYYNLCLPQRPVLV</sequence>
<accession>A0A2G8L8B6</accession>
<keyword evidence="4" id="KW-0378">Hydrolase</keyword>
<reference evidence="8 9" key="1">
    <citation type="journal article" date="2017" name="PLoS Biol.">
        <title>The sea cucumber genome provides insights into morphological evolution and visceral regeneration.</title>
        <authorList>
            <person name="Zhang X."/>
            <person name="Sun L."/>
            <person name="Yuan J."/>
            <person name="Sun Y."/>
            <person name="Gao Y."/>
            <person name="Zhang L."/>
            <person name="Li S."/>
            <person name="Dai H."/>
            <person name="Hamel J.F."/>
            <person name="Liu C."/>
            <person name="Yu Y."/>
            <person name="Liu S."/>
            <person name="Lin W."/>
            <person name="Guo K."/>
            <person name="Jin S."/>
            <person name="Xu P."/>
            <person name="Storey K.B."/>
            <person name="Huan P."/>
            <person name="Zhang T."/>
            <person name="Zhou Y."/>
            <person name="Zhang J."/>
            <person name="Lin C."/>
            <person name="Li X."/>
            <person name="Xing L."/>
            <person name="Huo D."/>
            <person name="Sun M."/>
            <person name="Wang L."/>
            <person name="Mercier A."/>
            <person name="Li F."/>
            <person name="Yang H."/>
            <person name="Xiang J."/>
        </authorList>
    </citation>
    <scope>NUCLEOTIDE SEQUENCE [LARGE SCALE GENOMIC DNA]</scope>
    <source>
        <strain evidence="8">Shaxun</strain>
        <tissue evidence="8">Muscle</tissue>
    </source>
</reference>
<feature type="domain" description="UFSP2 second" evidence="7">
    <location>
        <begin position="110"/>
        <end position="300"/>
    </location>
</feature>
<dbReference type="Gene3D" id="3.90.70.130">
    <property type="match status" value="2"/>
</dbReference>
<dbReference type="GO" id="GO:0005634">
    <property type="term" value="C:nucleus"/>
    <property type="evidence" value="ECO:0007669"/>
    <property type="project" value="TreeGrafter"/>
</dbReference>
<dbReference type="Proteomes" id="UP000230750">
    <property type="component" value="Unassembled WGS sequence"/>
</dbReference>
<dbReference type="GO" id="GO:0071567">
    <property type="term" value="F:deUFMylase activity"/>
    <property type="evidence" value="ECO:0007669"/>
    <property type="project" value="TreeGrafter"/>
</dbReference>
<dbReference type="Pfam" id="PF07910">
    <property type="entry name" value="Peptidase_C78"/>
    <property type="match status" value="1"/>
</dbReference>
<evidence type="ECO:0000259" key="7">
    <source>
        <dbReference type="Pfam" id="PF20908"/>
    </source>
</evidence>
<evidence type="ECO:0000256" key="1">
    <source>
        <dbReference type="ARBA" id="ARBA00008552"/>
    </source>
</evidence>
<dbReference type="PANTHER" id="PTHR48153">
    <property type="entry name" value="UFM1-SPECIFIC PROTEASE 2"/>
    <property type="match status" value="1"/>
</dbReference>
<comment type="similarity">
    <text evidence="1">Belongs to the peptidase C78 family.</text>
</comment>